<keyword evidence="2" id="KW-1185">Reference proteome</keyword>
<dbReference type="EMBL" id="JBBNAF010000006">
    <property type="protein sequence ID" value="KAK9135502.1"/>
    <property type="molecule type" value="Genomic_DNA"/>
</dbReference>
<reference evidence="1 2" key="1">
    <citation type="submission" date="2024-01" db="EMBL/GenBank/DDBJ databases">
        <title>Genome assemblies of Stephania.</title>
        <authorList>
            <person name="Yang L."/>
        </authorList>
    </citation>
    <scope>NUCLEOTIDE SEQUENCE [LARGE SCALE GENOMIC DNA]</scope>
    <source>
        <strain evidence="1">YNDBR</strain>
        <tissue evidence="1">Leaf</tissue>
    </source>
</reference>
<comment type="caution">
    <text evidence="1">The sequence shown here is derived from an EMBL/GenBank/DDBJ whole genome shotgun (WGS) entry which is preliminary data.</text>
</comment>
<sequence length="70" mass="8249">MVKTLVSQNQMTMDAQFIFFHLSFYKSELIVKRLLIISSHEFVVDGVKAIFCDSKRISNFLLRFLSFKIK</sequence>
<evidence type="ECO:0000313" key="1">
    <source>
        <dbReference type="EMBL" id="KAK9135502.1"/>
    </source>
</evidence>
<accession>A0AAP0P956</accession>
<protein>
    <submittedName>
        <fullName evidence="1">Uncharacterized protein</fullName>
    </submittedName>
</protein>
<dbReference type="AlphaFoldDB" id="A0AAP0P956"/>
<name>A0AAP0P956_9MAGN</name>
<proteinExistence type="predicted"/>
<gene>
    <name evidence="1" type="ORF">Syun_014832</name>
</gene>
<evidence type="ECO:0000313" key="2">
    <source>
        <dbReference type="Proteomes" id="UP001420932"/>
    </source>
</evidence>
<dbReference type="Proteomes" id="UP001420932">
    <property type="component" value="Unassembled WGS sequence"/>
</dbReference>
<organism evidence="1 2">
    <name type="scientific">Stephania yunnanensis</name>
    <dbReference type="NCBI Taxonomy" id="152371"/>
    <lineage>
        <taxon>Eukaryota</taxon>
        <taxon>Viridiplantae</taxon>
        <taxon>Streptophyta</taxon>
        <taxon>Embryophyta</taxon>
        <taxon>Tracheophyta</taxon>
        <taxon>Spermatophyta</taxon>
        <taxon>Magnoliopsida</taxon>
        <taxon>Ranunculales</taxon>
        <taxon>Menispermaceae</taxon>
        <taxon>Menispermoideae</taxon>
        <taxon>Cissampelideae</taxon>
        <taxon>Stephania</taxon>
    </lineage>
</organism>